<dbReference type="OrthoDB" id="5388322at2759"/>
<accession>A0A0M9VVG5</accession>
<dbReference type="InterPro" id="IPR027911">
    <property type="entry name" value="DUF4604"/>
</dbReference>
<reference evidence="3 4" key="1">
    <citation type="submission" date="2015-07" db="EMBL/GenBank/DDBJ databases">
        <title>The genome of the fungus Escovopsis weberi, a specialized disease agent of ant agriculture.</title>
        <authorList>
            <person name="de Man T.J."/>
            <person name="Stajich J.E."/>
            <person name="Kubicek C.P."/>
            <person name="Chenthamara K."/>
            <person name="Atanasova L."/>
            <person name="Druzhinina I.S."/>
            <person name="Birnbaum S."/>
            <person name="Barribeau S.M."/>
            <person name="Teiling C."/>
            <person name="Suen G."/>
            <person name="Currie C."/>
            <person name="Gerardo N.M."/>
        </authorList>
    </citation>
    <scope>NUCLEOTIDE SEQUENCE [LARGE SCALE GENOMIC DNA]</scope>
</reference>
<feature type="compositionally biased region" description="Basic residues" evidence="1">
    <location>
        <begin position="172"/>
        <end position="181"/>
    </location>
</feature>
<keyword evidence="4" id="KW-1185">Reference proteome</keyword>
<feature type="compositionally biased region" description="Acidic residues" evidence="1">
    <location>
        <begin position="66"/>
        <end position="78"/>
    </location>
</feature>
<dbReference type="AlphaFoldDB" id="A0A0M9VVG5"/>
<feature type="compositionally biased region" description="Low complexity" evidence="1">
    <location>
        <begin position="23"/>
        <end position="32"/>
    </location>
</feature>
<name>A0A0M9VVG5_ESCWE</name>
<feature type="domain" description="DUF4604" evidence="2">
    <location>
        <begin position="8"/>
        <end position="188"/>
    </location>
</feature>
<gene>
    <name evidence="3" type="ORF">ESCO_004494</name>
</gene>
<feature type="region of interest" description="Disordered" evidence="1">
    <location>
        <begin position="23"/>
        <end position="189"/>
    </location>
</feature>
<dbReference type="Proteomes" id="UP000053831">
    <property type="component" value="Unassembled WGS sequence"/>
</dbReference>
<evidence type="ECO:0000313" key="4">
    <source>
        <dbReference type="Proteomes" id="UP000053831"/>
    </source>
</evidence>
<proteinExistence type="predicted"/>
<dbReference type="EMBL" id="LGSR01000013">
    <property type="protein sequence ID" value="KOS20933.1"/>
    <property type="molecule type" value="Genomic_DNA"/>
</dbReference>
<protein>
    <recommendedName>
        <fullName evidence="2">DUF4604 domain-containing protein</fullName>
    </recommendedName>
</protein>
<dbReference type="Pfam" id="PF15377">
    <property type="entry name" value="DUF4604"/>
    <property type="match status" value="1"/>
</dbReference>
<evidence type="ECO:0000256" key="1">
    <source>
        <dbReference type="SAM" id="MobiDB-lite"/>
    </source>
</evidence>
<sequence>MSQKITAKNLSYDSSLPPFLAALRAQAAGHAQSPTPQRRGAAKKRSASEDREDAPLVVDEHGNAIDLDDLEAREEPDPEPSLTGSANQRRQQQDDGKPAAETKSAMSVGVGVGVGAGKKRKVGKKVGGEETDAADDKVGRRERKKHDGGDDQDAKKEGPVKAVTSSDSRASTGKKKAKKIKLSFDEAEG</sequence>
<organism evidence="3 4">
    <name type="scientific">Escovopsis weberi</name>
    <dbReference type="NCBI Taxonomy" id="150374"/>
    <lineage>
        <taxon>Eukaryota</taxon>
        <taxon>Fungi</taxon>
        <taxon>Dikarya</taxon>
        <taxon>Ascomycota</taxon>
        <taxon>Pezizomycotina</taxon>
        <taxon>Sordariomycetes</taxon>
        <taxon>Hypocreomycetidae</taxon>
        <taxon>Hypocreales</taxon>
        <taxon>Hypocreaceae</taxon>
        <taxon>Escovopsis</taxon>
    </lineage>
</organism>
<evidence type="ECO:0000259" key="2">
    <source>
        <dbReference type="Pfam" id="PF15377"/>
    </source>
</evidence>
<evidence type="ECO:0000313" key="3">
    <source>
        <dbReference type="EMBL" id="KOS20933.1"/>
    </source>
</evidence>
<feature type="compositionally biased region" description="Basic and acidic residues" evidence="1">
    <location>
        <begin position="91"/>
        <end position="100"/>
    </location>
</feature>
<comment type="caution">
    <text evidence="3">The sequence shown here is derived from an EMBL/GenBank/DDBJ whole genome shotgun (WGS) entry which is preliminary data.</text>
</comment>
<feature type="compositionally biased region" description="Basic and acidic residues" evidence="1">
    <location>
        <begin position="134"/>
        <end position="159"/>
    </location>
</feature>